<feature type="region of interest" description="Disordered" evidence="27">
    <location>
        <begin position="821"/>
        <end position="882"/>
    </location>
</feature>
<comment type="function">
    <text evidence="18">Has E3 ubiquitin ligase activity, promoting ubiquitination and degradation of target proteins. Involved in activation of the JAK/STAT pathway. Catalyzes ubiquitination of methylated RBM15. Plays a role in quality control of translation of mitochondrial outer membrane-localized mRNA. As part of the PINK1-regulated signaling, upon mitochondria damage, ubiquitinates ABCE1 and thereby recruits autophagy receptors to the mitochondrial outer membrane to initiate mitophagy.</text>
</comment>
<evidence type="ECO:0000259" key="30">
    <source>
        <dbReference type="PROSITE" id="PS50103"/>
    </source>
</evidence>
<evidence type="ECO:0000256" key="24">
    <source>
        <dbReference type="ARBA" id="ARBA00083942"/>
    </source>
</evidence>
<dbReference type="InterPro" id="IPR001841">
    <property type="entry name" value="Znf_RING"/>
</dbReference>
<evidence type="ECO:0000256" key="12">
    <source>
        <dbReference type="ARBA" id="ARBA00022786"/>
    </source>
</evidence>
<feature type="region of interest" description="Disordered" evidence="27">
    <location>
        <begin position="252"/>
        <end position="358"/>
    </location>
</feature>
<evidence type="ECO:0000256" key="15">
    <source>
        <dbReference type="ARBA" id="ARBA00022884"/>
    </source>
</evidence>
<dbReference type="InterPro" id="IPR035979">
    <property type="entry name" value="RBD_domain_sf"/>
</dbReference>
<evidence type="ECO:0000256" key="20">
    <source>
        <dbReference type="ARBA" id="ARBA00071435"/>
    </source>
</evidence>
<evidence type="ECO:0000256" key="7">
    <source>
        <dbReference type="ARBA" id="ARBA00022490"/>
    </source>
</evidence>
<gene>
    <name evidence="31" type="ORF">DGAL_LOCUS6740</name>
</gene>
<dbReference type="GO" id="GO:0008270">
    <property type="term" value="F:zinc ion binding"/>
    <property type="evidence" value="ECO:0007669"/>
    <property type="project" value="UniProtKB-KW"/>
</dbReference>
<evidence type="ECO:0000313" key="32">
    <source>
        <dbReference type="Proteomes" id="UP000789390"/>
    </source>
</evidence>
<keyword evidence="11 26" id="KW-0863">Zinc-finger</keyword>
<feature type="zinc finger region" description="C3H1-type" evidence="26">
    <location>
        <begin position="190"/>
        <end position="217"/>
    </location>
</feature>
<keyword evidence="17" id="KW-0539">Nucleus</keyword>
<feature type="domain" description="C3H1-type" evidence="30">
    <location>
        <begin position="190"/>
        <end position="217"/>
    </location>
</feature>
<feature type="domain" description="RRM" evidence="29">
    <location>
        <begin position="109"/>
        <end position="193"/>
    </location>
</feature>
<keyword evidence="16" id="KW-0175">Coiled coil</keyword>
<accession>A0A8J2RPL3</accession>
<dbReference type="GO" id="GO:0061630">
    <property type="term" value="F:ubiquitin protein ligase activity"/>
    <property type="evidence" value="ECO:0007669"/>
    <property type="project" value="UniProtKB-EC"/>
</dbReference>
<evidence type="ECO:0000256" key="17">
    <source>
        <dbReference type="ARBA" id="ARBA00023242"/>
    </source>
</evidence>
<evidence type="ECO:0000256" key="23">
    <source>
        <dbReference type="ARBA" id="ARBA00083547"/>
    </source>
</evidence>
<evidence type="ECO:0000256" key="2">
    <source>
        <dbReference type="ARBA" id="ARBA00004123"/>
    </source>
</evidence>
<dbReference type="GO" id="GO:0005634">
    <property type="term" value="C:nucleus"/>
    <property type="evidence" value="ECO:0007669"/>
    <property type="project" value="UniProtKB-SubCell"/>
</dbReference>
<dbReference type="SUPFAM" id="SSF54928">
    <property type="entry name" value="RNA-binding domain, RBD"/>
    <property type="match status" value="1"/>
</dbReference>
<comment type="catalytic activity">
    <reaction evidence="1">
        <text>S-ubiquitinyl-[E2 ubiquitin-conjugating enzyme]-L-cysteine + [acceptor protein]-L-lysine = [E2 ubiquitin-conjugating enzyme]-L-cysteine + N(6)-ubiquitinyl-[acceptor protein]-L-lysine.</text>
        <dbReference type="EC" id="2.3.2.27"/>
    </reaction>
</comment>
<comment type="caution">
    <text evidence="31">The sequence shown here is derived from an EMBL/GenBank/DDBJ whole genome shotgun (WGS) entry which is preliminary data.</text>
</comment>
<evidence type="ECO:0000256" key="25">
    <source>
        <dbReference type="PROSITE-ProRule" id="PRU00176"/>
    </source>
</evidence>
<dbReference type="CDD" id="cd12438">
    <property type="entry name" value="RRM_CNOT4"/>
    <property type="match status" value="1"/>
</dbReference>
<dbReference type="PROSITE" id="PS50103">
    <property type="entry name" value="ZF_C3H1"/>
    <property type="match status" value="1"/>
</dbReference>
<evidence type="ECO:0000256" key="10">
    <source>
        <dbReference type="ARBA" id="ARBA00022723"/>
    </source>
</evidence>
<evidence type="ECO:0000256" key="5">
    <source>
        <dbReference type="ARBA" id="ARBA00012483"/>
    </source>
</evidence>
<proteinExistence type="predicted"/>
<dbReference type="Gene3D" id="3.30.70.330">
    <property type="match status" value="1"/>
</dbReference>
<dbReference type="SUPFAM" id="SSF57850">
    <property type="entry name" value="RING/U-box"/>
    <property type="match status" value="1"/>
</dbReference>
<comment type="subcellular location">
    <subcellularLocation>
        <location evidence="3">Cytoplasm</location>
    </subcellularLocation>
    <subcellularLocation>
        <location evidence="2">Nucleus</location>
    </subcellularLocation>
</comment>
<sequence length="1019" mass="108628">MSSLNHSGEESSECPLCMEPLEMDDLSFYPCTCGYQICRFCWHRIRTDENGLCPACRKAYPENPADFKPLSTQEMHRIKAEKRQKDQQKKQKATENRKHLANVRVVQRNLVFVVGLSPRLADPEVLKRHEYFGKLGKIHKVVINHSTQYAGSQGPSASAYVTYIRGEDALRAIQSVNNITVDGRTLRASLGTTKYCSHFMKNQVCPKPDCMYLHEIGDDAASFTKEEMQQGKHTDYERLLHEQLLSPCLNHKEGRKASASPPLKEGASNATQSGPKDGWPSLPPGCSTANPSSLNTSGKVAVPSVKSEPPLTKEKSGKTKPKPAQPSPIHIPVAVVQPEESSLPQAKTNGSNRKAKEKTVVTAVLTAVLNPTAPVTTQPTKPERQRSTSLSPALSTSSNPTPPLVSSSSSSPSSSQDSGFLPSNQHEFEILKQGASMAAEEEEIDRARDEAEDYFDPAGNKVTVNSSSFAHSILDTNNSGNSHSFFSTGPLPAYTAQSNGSSPSGCWLANGAEEESITSTLPNQSAADWQLAFNDLASSSRLVPNVTTMEEPCNHQSKNTDDDLGFDPFHETQKALAEMLEKESISSLPNGSVFSNGCSNLGYSGPVQSLYSNPPVPPSMTRHSPSFSSLGLGLGLGVGVAPQPQPSRTRIPPPGFNPTQHLAGSMNQGGVSHFGLSLPNLSSNRPVNRLDMGTSKMLPFMNNQSTANGGVGGPSTGYGPRLYHESPSLGLGMSGIGGMSGGGMSSNMSYMGGQNGSLSHLSNNKPQGYGTGMGSNMPYSNGSNTLGLGTSGIGDPAPSMKDWQDGLRALFPNVNISMGNGGVTSSNGSSNNSSHSGRMGAFPPGLSGLGNGQPQQMHHQHHQHQITQQPNNLAAKGWRNNGSDWTSLDPAIVSSGQITDSRSDSPPHWLRSLEQLTETGNSPAQQPPSNPSNLFGLANSTHYNLPSLAGRSNVTPASGLEGLNSMGSFWPPSVSHTTPSMPPPGFSHIRPTPKTASTAETHKIDSKSSLIHPLTLSSY</sequence>
<protein>
    <recommendedName>
        <fullName evidence="20">CCR4-NOT transcription complex subunit 4</fullName>
        <ecNumber evidence="5">2.3.2.27</ecNumber>
    </recommendedName>
    <alternativeName>
        <fullName evidence="23">CCR4-associated factor 4</fullName>
    </alternativeName>
    <alternativeName>
        <fullName evidence="24">E3 ubiquitin-protein ligase CNOT4</fullName>
    </alternativeName>
    <alternativeName>
        <fullName evidence="21">Potential transcriptional repressor NOT4Hp</fullName>
    </alternativeName>
    <alternativeName>
        <fullName evidence="22">RING-type E3 ubiquitin transferase CNOT4</fullName>
    </alternativeName>
</protein>
<dbReference type="InterPro" id="IPR012677">
    <property type="entry name" value="Nucleotide-bd_a/b_plait_sf"/>
</dbReference>
<reference evidence="31" key="1">
    <citation type="submission" date="2021-11" db="EMBL/GenBank/DDBJ databases">
        <authorList>
            <person name="Schell T."/>
        </authorList>
    </citation>
    <scope>NUCLEOTIDE SEQUENCE</scope>
    <source>
        <strain evidence="31">M5</strain>
    </source>
</reference>
<evidence type="ECO:0000313" key="31">
    <source>
        <dbReference type="EMBL" id="CAH0104028.1"/>
    </source>
</evidence>
<keyword evidence="12" id="KW-0833">Ubl conjugation pathway</keyword>
<feature type="region of interest" description="Disordered" evidence="27">
    <location>
        <begin position="974"/>
        <end position="1005"/>
    </location>
</feature>
<evidence type="ECO:0000256" key="11">
    <source>
        <dbReference type="ARBA" id="ARBA00022771"/>
    </source>
</evidence>
<evidence type="ECO:0000256" key="13">
    <source>
        <dbReference type="ARBA" id="ARBA00022833"/>
    </source>
</evidence>
<dbReference type="Proteomes" id="UP000789390">
    <property type="component" value="Unassembled WGS sequence"/>
</dbReference>
<evidence type="ECO:0000256" key="14">
    <source>
        <dbReference type="ARBA" id="ARBA00022843"/>
    </source>
</evidence>
<organism evidence="31 32">
    <name type="scientific">Daphnia galeata</name>
    <dbReference type="NCBI Taxonomy" id="27404"/>
    <lineage>
        <taxon>Eukaryota</taxon>
        <taxon>Metazoa</taxon>
        <taxon>Ecdysozoa</taxon>
        <taxon>Arthropoda</taxon>
        <taxon>Crustacea</taxon>
        <taxon>Branchiopoda</taxon>
        <taxon>Diplostraca</taxon>
        <taxon>Cladocera</taxon>
        <taxon>Anomopoda</taxon>
        <taxon>Daphniidae</taxon>
        <taxon>Daphnia</taxon>
    </lineage>
</organism>
<dbReference type="PROSITE" id="PS50089">
    <property type="entry name" value="ZF_RING_2"/>
    <property type="match status" value="1"/>
</dbReference>
<dbReference type="AlphaFoldDB" id="A0A8J2RPL3"/>
<keyword evidence="9" id="KW-0808">Transferase</keyword>
<dbReference type="OrthoDB" id="1923159at2759"/>
<dbReference type="FunFam" id="3.30.70.330:FF:000044">
    <property type="entry name" value="Putative ccr4-not transcription complex subunit 4"/>
    <property type="match status" value="1"/>
</dbReference>
<evidence type="ECO:0000256" key="9">
    <source>
        <dbReference type="ARBA" id="ARBA00022679"/>
    </source>
</evidence>
<feature type="compositionally biased region" description="Polar residues" evidence="27">
    <location>
        <begin position="339"/>
        <end position="352"/>
    </location>
</feature>
<comment type="subunit">
    <text evidence="19">Interacts with CNOT1 via its C-terminus but does not stably associate with the CCR4-NOT complex. Interacts (via RING domain) with UBE2D2. Interacts with ABCE1, PINK1 and PELO.</text>
</comment>
<dbReference type="PANTHER" id="PTHR12603">
    <property type="entry name" value="CCR4-NOT TRANSCRIPTION COMPLEX RELATED"/>
    <property type="match status" value="1"/>
</dbReference>
<dbReference type="InterPro" id="IPR000571">
    <property type="entry name" value="Znf_CCCH"/>
</dbReference>
<dbReference type="GO" id="GO:0016567">
    <property type="term" value="P:protein ubiquitination"/>
    <property type="evidence" value="ECO:0007669"/>
    <property type="project" value="TreeGrafter"/>
</dbReference>
<dbReference type="Gene3D" id="3.30.40.10">
    <property type="entry name" value="Zinc/RING finger domain, C3HC4 (zinc finger)"/>
    <property type="match status" value="1"/>
</dbReference>
<dbReference type="GO" id="GO:0005829">
    <property type="term" value="C:cytosol"/>
    <property type="evidence" value="ECO:0007669"/>
    <property type="project" value="UniProtKB-ARBA"/>
</dbReference>
<dbReference type="FunFam" id="3.30.40.10:FF:000006">
    <property type="entry name" value="CCR4-NOT transcription complex subunit 4"/>
    <property type="match status" value="1"/>
</dbReference>
<feature type="compositionally biased region" description="Low complexity" evidence="27">
    <location>
        <begin position="823"/>
        <end position="837"/>
    </location>
</feature>
<keyword evidence="6" id="KW-0488">Methylation</keyword>
<evidence type="ECO:0000259" key="28">
    <source>
        <dbReference type="PROSITE" id="PS50089"/>
    </source>
</evidence>
<evidence type="ECO:0000256" key="6">
    <source>
        <dbReference type="ARBA" id="ARBA00022481"/>
    </source>
</evidence>
<evidence type="ECO:0000256" key="16">
    <source>
        <dbReference type="ARBA" id="ARBA00023054"/>
    </source>
</evidence>
<dbReference type="GO" id="GO:0003723">
    <property type="term" value="F:RNA binding"/>
    <property type="evidence" value="ECO:0007669"/>
    <property type="project" value="UniProtKB-UniRule"/>
</dbReference>
<feature type="region of interest" description="Disordered" evidence="27">
    <location>
        <begin position="918"/>
        <end position="938"/>
    </location>
</feature>
<evidence type="ECO:0000256" key="21">
    <source>
        <dbReference type="ARBA" id="ARBA00075062"/>
    </source>
</evidence>
<dbReference type="SMART" id="SM00361">
    <property type="entry name" value="RRM_1"/>
    <property type="match status" value="1"/>
</dbReference>
<dbReference type="InterPro" id="IPR013083">
    <property type="entry name" value="Znf_RING/FYVE/PHD"/>
</dbReference>
<evidence type="ECO:0000256" key="27">
    <source>
        <dbReference type="SAM" id="MobiDB-lite"/>
    </source>
</evidence>
<keyword evidence="15 25" id="KW-0694">RNA-binding</keyword>
<evidence type="ECO:0000256" key="18">
    <source>
        <dbReference type="ARBA" id="ARBA00057081"/>
    </source>
</evidence>
<dbReference type="Pfam" id="PF00076">
    <property type="entry name" value="RRM_1"/>
    <property type="match status" value="1"/>
</dbReference>
<dbReference type="InterPro" id="IPR039515">
    <property type="entry name" value="NOT4_mRING-HC-C4C4"/>
</dbReference>
<evidence type="ECO:0000256" key="26">
    <source>
        <dbReference type="PROSITE-ProRule" id="PRU00723"/>
    </source>
</evidence>
<evidence type="ECO:0000256" key="3">
    <source>
        <dbReference type="ARBA" id="ARBA00004496"/>
    </source>
</evidence>
<comment type="pathway">
    <text evidence="4">Protein modification; protein ubiquitination.</text>
</comment>
<dbReference type="InterPro" id="IPR000504">
    <property type="entry name" value="RRM_dom"/>
</dbReference>
<dbReference type="InterPro" id="IPR034261">
    <property type="entry name" value="CNOT4_RRM"/>
</dbReference>
<keyword evidence="13 26" id="KW-0862">Zinc</keyword>
<dbReference type="GO" id="GO:0030014">
    <property type="term" value="C:CCR4-NOT complex"/>
    <property type="evidence" value="ECO:0007669"/>
    <property type="project" value="InterPro"/>
</dbReference>
<dbReference type="InterPro" id="IPR039780">
    <property type="entry name" value="Mot2"/>
</dbReference>
<evidence type="ECO:0000256" key="19">
    <source>
        <dbReference type="ARBA" id="ARBA00062432"/>
    </source>
</evidence>
<keyword evidence="32" id="KW-1185">Reference proteome</keyword>
<keyword evidence="10 26" id="KW-0479">Metal-binding</keyword>
<dbReference type="InterPro" id="IPR003954">
    <property type="entry name" value="RRM_euk-type"/>
</dbReference>
<evidence type="ECO:0000259" key="29">
    <source>
        <dbReference type="PROSITE" id="PS50102"/>
    </source>
</evidence>
<evidence type="ECO:0000256" key="8">
    <source>
        <dbReference type="ARBA" id="ARBA00022553"/>
    </source>
</evidence>
<evidence type="ECO:0000256" key="22">
    <source>
        <dbReference type="ARBA" id="ARBA00077837"/>
    </source>
</evidence>
<feature type="compositionally biased region" description="Low complexity" evidence="27">
    <location>
        <begin position="387"/>
        <end position="422"/>
    </location>
</feature>
<dbReference type="CDD" id="cd16618">
    <property type="entry name" value="mRING-HC-C4C4_CNOT4"/>
    <property type="match status" value="1"/>
</dbReference>
<keyword evidence="7" id="KW-0963">Cytoplasm</keyword>
<dbReference type="EMBL" id="CAKKLH010000124">
    <property type="protein sequence ID" value="CAH0104028.1"/>
    <property type="molecule type" value="Genomic_DNA"/>
</dbReference>
<dbReference type="Pfam" id="PF14570">
    <property type="entry name" value="zf-RING_4"/>
    <property type="match status" value="1"/>
</dbReference>
<feature type="region of interest" description="Disordered" evidence="27">
    <location>
        <begin position="371"/>
        <end position="422"/>
    </location>
</feature>
<dbReference type="PROSITE" id="PS50102">
    <property type="entry name" value="RRM"/>
    <property type="match status" value="1"/>
</dbReference>
<dbReference type="PANTHER" id="PTHR12603:SF0">
    <property type="entry name" value="CCR4-NOT TRANSCRIPTION COMPLEX SUBUNIT 4"/>
    <property type="match status" value="1"/>
</dbReference>
<feature type="compositionally biased region" description="Polar residues" evidence="27">
    <location>
        <begin position="287"/>
        <end position="298"/>
    </location>
</feature>
<dbReference type="EC" id="2.3.2.27" evidence="5"/>
<keyword evidence="14" id="KW-0832">Ubl conjugation</keyword>
<name>A0A8J2RPL3_9CRUS</name>
<evidence type="ECO:0000256" key="1">
    <source>
        <dbReference type="ARBA" id="ARBA00000900"/>
    </source>
</evidence>
<keyword evidence="8" id="KW-0597">Phosphoprotein</keyword>
<feature type="domain" description="RING-type" evidence="28">
    <location>
        <begin position="14"/>
        <end position="57"/>
    </location>
</feature>
<evidence type="ECO:0000256" key="4">
    <source>
        <dbReference type="ARBA" id="ARBA00004906"/>
    </source>
</evidence>